<evidence type="ECO:0000313" key="2">
    <source>
        <dbReference type="EMBL" id="SEJ39898.1"/>
    </source>
</evidence>
<dbReference type="EMBL" id="FNYY01000005">
    <property type="protein sequence ID" value="SEJ39898.1"/>
    <property type="molecule type" value="Genomic_DNA"/>
</dbReference>
<accession>A0A975ZN84</accession>
<gene>
    <name evidence="2" type="ORF">SAMN04487940_105223</name>
</gene>
<protein>
    <submittedName>
        <fullName evidence="2">Uncharacterized protein</fullName>
    </submittedName>
</protein>
<dbReference type="Proteomes" id="UP000182932">
    <property type="component" value="Unassembled WGS sequence"/>
</dbReference>
<feature type="chain" id="PRO_5037294568" evidence="1">
    <location>
        <begin position="19"/>
        <end position="86"/>
    </location>
</feature>
<dbReference type="GeneID" id="80818189"/>
<sequence>MKLTQVLTLAAFCVAPVAALSQSYGEKGWIGEVDAKSYVAADDHYVAPGKEARVYVEPVRAAPSETFGCVMGLGVMQRGTLICPGH</sequence>
<dbReference type="RefSeq" id="WP_074836343.1">
    <property type="nucleotide sequence ID" value="NZ_CATLQZ010000008.1"/>
</dbReference>
<comment type="caution">
    <text evidence="2">The sequence shown here is derived from an EMBL/GenBank/DDBJ whole genome shotgun (WGS) entry which is preliminary data.</text>
</comment>
<keyword evidence="1" id="KW-0732">Signal</keyword>
<evidence type="ECO:0000313" key="3">
    <source>
        <dbReference type="Proteomes" id="UP000182932"/>
    </source>
</evidence>
<dbReference type="AlphaFoldDB" id="A0A975ZN84"/>
<keyword evidence="3" id="KW-1185">Reference proteome</keyword>
<proteinExistence type="predicted"/>
<evidence type="ECO:0000256" key="1">
    <source>
        <dbReference type="SAM" id="SignalP"/>
    </source>
</evidence>
<name>A0A975ZN84_9RHOB</name>
<feature type="signal peptide" evidence="1">
    <location>
        <begin position="1"/>
        <end position="18"/>
    </location>
</feature>
<organism evidence="2 3">
    <name type="scientific">Marinovum algicola</name>
    <dbReference type="NCBI Taxonomy" id="42444"/>
    <lineage>
        <taxon>Bacteria</taxon>
        <taxon>Pseudomonadati</taxon>
        <taxon>Pseudomonadota</taxon>
        <taxon>Alphaproteobacteria</taxon>
        <taxon>Rhodobacterales</taxon>
        <taxon>Roseobacteraceae</taxon>
        <taxon>Marinovum</taxon>
    </lineage>
</organism>
<reference evidence="2 3" key="1">
    <citation type="submission" date="2016-10" db="EMBL/GenBank/DDBJ databases">
        <authorList>
            <person name="Varghese N."/>
            <person name="Submissions S."/>
        </authorList>
    </citation>
    <scope>NUCLEOTIDE SEQUENCE [LARGE SCALE GENOMIC DNA]</scope>
    <source>
        <strain evidence="2 3">FF3</strain>
    </source>
</reference>